<evidence type="ECO:0000259" key="2">
    <source>
        <dbReference type="Pfam" id="PF08031"/>
    </source>
</evidence>
<sequence length="230" mass="25523">MRERRGRREKEEESSRVWGACDVGIEENKVSLCCVHCVFVVYVVVVEMVSSAMAENWNQFEEGDDMCTFGVILLIVGCLLELDWGLDFGVVGVRIEDIVSGVIGVGYDRATDPSFSGDPSTSKVFWDGKLVIIVLVYNTVSANRMYECTVRDSTIGTSGAEAGEVSVARGDPGNLEPPQPSGNPLPWSVRQSAHRHKLDVKSRVDPDNFFRYEQSIRWHPIISIPTTTYG</sequence>
<protein>
    <recommendedName>
        <fullName evidence="2">Berberine/berberine-like domain-containing protein</fullName>
    </recommendedName>
</protein>
<dbReference type="Pfam" id="PF08031">
    <property type="entry name" value="BBE"/>
    <property type="match status" value="1"/>
</dbReference>
<dbReference type="Proteomes" id="UP001417504">
    <property type="component" value="Unassembled WGS sequence"/>
</dbReference>
<reference evidence="3 4" key="1">
    <citation type="submission" date="2024-01" db="EMBL/GenBank/DDBJ databases">
        <title>Genome assemblies of Stephania.</title>
        <authorList>
            <person name="Yang L."/>
        </authorList>
    </citation>
    <scope>NUCLEOTIDE SEQUENCE [LARGE SCALE GENOMIC DNA]</scope>
    <source>
        <strain evidence="3">QJT</strain>
        <tissue evidence="3">Leaf</tissue>
    </source>
</reference>
<name>A0AAP0EY88_9MAGN</name>
<feature type="region of interest" description="Disordered" evidence="1">
    <location>
        <begin position="169"/>
        <end position="190"/>
    </location>
</feature>
<comment type="caution">
    <text evidence="3">The sequence shown here is derived from an EMBL/GenBank/DDBJ whole genome shotgun (WGS) entry which is preliminary data.</text>
</comment>
<evidence type="ECO:0000313" key="3">
    <source>
        <dbReference type="EMBL" id="KAK9101935.1"/>
    </source>
</evidence>
<dbReference type="EMBL" id="JBBNAE010000008">
    <property type="protein sequence ID" value="KAK9101935.1"/>
    <property type="molecule type" value="Genomic_DNA"/>
</dbReference>
<proteinExistence type="predicted"/>
<evidence type="ECO:0000256" key="1">
    <source>
        <dbReference type="SAM" id="MobiDB-lite"/>
    </source>
</evidence>
<accession>A0AAP0EY88</accession>
<organism evidence="3 4">
    <name type="scientific">Stephania japonica</name>
    <dbReference type="NCBI Taxonomy" id="461633"/>
    <lineage>
        <taxon>Eukaryota</taxon>
        <taxon>Viridiplantae</taxon>
        <taxon>Streptophyta</taxon>
        <taxon>Embryophyta</taxon>
        <taxon>Tracheophyta</taxon>
        <taxon>Spermatophyta</taxon>
        <taxon>Magnoliopsida</taxon>
        <taxon>Ranunculales</taxon>
        <taxon>Menispermaceae</taxon>
        <taxon>Menispermoideae</taxon>
        <taxon>Cissampelideae</taxon>
        <taxon>Stephania</taxon>
    </lineage>
</organism>
<feature type="domain" description="Berberine/berberine-like" evidence="2">
    <location>
        <begin position="199"/>
        <end position="217"/>
    </location>
</feature>
<keyword evidence="4" id="KW-1185">Reference proteome</keyword>
<dbReference type="InterPro" id="IPR012951">
    <property type="entry name" value="BBE"/>
</dbReference>
<dbReference type="GO" id="GO:0016491">
    <property type="term" value="F:oxidoreductase activity"/>
    <property type="evidence" value="ECO:0007669"/>
    <property type="project" value="InterPro"/>
</dbReference>
<evidence type="ECO:0000313" key="4">
    <source>
        <dbReference type="Proteomes" id="UP001417504"/>
    </source>
</evidence>
<dbReference type="AlphaFoldDB" id="A0AAP0EY88"/>
<gene>
    <name evidence="3" type="ORF">Sjap_019189</name>
</gene>
<dbReference type="GO" id="GO:0050660">
    <property type="term" value="F:flavin adenine dinucleotide binding"/>
    <property type="evidence" value="ECO:0007669"/>
    <property type="project" value="InterPro"/>
</dbReference>